<evidence type="ECO:0000313" key="3">
    <source>
        <dbReference type="EMBL" id="KPM07057.1"/>
    </source>
</evidence>
<dbReference type="AlphaFoldDB" id="A0A132A804"/>
<feature type="region of interest" description="Disordered" evidence="2">
    <location>
        <begin position="186"/>
        <end position="213"/>
    </location>
</feature>
<feature type="region of interest" description="Disordered" evidence="2">
    <location>
        <begin position="292"/>
        <end position="313"/>
    </location>
</feature>
<proteinExistence type="predicted"/>
<dbReference type="EMBL" id="JXLN01011278">
    <property type="protein sequence ID" value="KPM07057.1"/>
    <property type="molecule type" value="Genomic_DNA"/>
</dbReference>
<feature type="coiled-coil region" evidence="1">
    <location>
        <begin position="420"/>
        <end position="454"/>
    </location>
</feature>
<name>A0A132A804_SARSC</name>
<comment type="caution">
    <text evidence="3">The sequence shown here is derived from an EMBL/GenBank/DDBJ whole genome shotgun (WGS) entry which is preliminary data.</text>
</comment>
<feature type="compositionally biased region" description="Polar residues" evidence="2">
    <location>
        <begin position="199"/>
        <end position="213"/>
    </location>
</feature>
<evidence type="ECO:0000256" key="2">
    <source>
        <dbReference type="SAM" id="MobiDB-lite"/>
    </source>
</evidence>
<evidence type="ECO:0000256" key="1">
    <source>
        <dbReference type="SAM" id="Coils"/>
    </source>
</evidence>
<organism evidence="3 4">
    <name type="scientific">Sarcoptes scabiei</name>
    <name type="common">Itch mite</name>
    <name type="synonym">Acarus scabiei</name>
    <dbReference type="NCBI Taxonomy" id="52283"/>
    <lineage>
        <taxon>Eukaryota</taxon>
        <taxon>Metazoa</taxon>
        <taxon>Ecdysozoa</taxon>
        <taxon>Arthropoda</taxon>
        <taxon>Chelicerata</taxon>
        <taxon>Arachnida</taxon>
        <taxon>Acari</taxon>
        <taxon>Acariformes</taxon>
        <taxon>Sarcoptiformes</taxon>
        <taxon>Astigmata</taxon>
        <taxon>Psoroptidia</taxon>
        <taxon>Sarcoptoidea</taxon>
        <taxon>Sarcoptidae</taxon>
        <taxon>Sarcoptinae</taxon>
        <taxon>Sarcoptes</taxon>
    </lineage>
</organism>
<dbReference type="Proteomes" id="UP000616769">
    <property type="component" value="Unassembled WGS sequence"/>
</dbReference>
<dbReference type="VEuPathDB" id="VectorBase:SSCA003236"/>
<reference evidence="3 4" key="1">
    <citation type="journal article" date="2015" name="Parasit. Vectors">
        <title>Draft genome of the scabies mite.</title>
        <authorList>
            <person name="Rider S.D.Jr."/>
            <person name="Morgan M.S."/>
            <person name="Arlian L.G."/>
        </authorList>
    </citation>
    <scope>NUCLEOTIDE SEQUENCE [LARGE SCALE GENOMIC DNA]</scope>
    <source>
        <strain evidence="3">Arlian Lab</strain>
    </source>
</reference>
<feature type="compositionally biased region" description="Low complexity" evidence="2">
    <location>
        <begin position="292"/>
        <end position="309"/>
    </location>
</feature>
<protein>
    <submittedName>
        <fullName evidence="3">Uncharacterized protein</fullName>
    </submittedName>
</protein>
<sequence>MAQIDIENQPLEMNKQDLRIRRFATKFELNRISPDSSYGYAPKQYKPIKSWKKDRQPINNKVFTVKLTPLPSSIKINQNFSNSLDSSKTVFDTNQSSSTINAKITADETSKKITKYGSNRSLKRPMINRSSDDDLDEDRYDFADVTNKKSKIFDNSSNKCINRNDIIDFDADIDDVLTIDADSNDSNDISVEYDRRESSANSKGKRSTSSNYGNSFCLPNKKIKNNEIISSYSSTNDNFRQNKRKYSPDLILINDLPQKTKKRSHLEELERLTTSMNPSSFYSSVSCVADPNSLKNSSMKSNKKSMNSDDSLEDSATINSLIEKDRNSTIDFQIESESIDSDQDSNFDDQISLNEMMSITENDESANGKSIVTESSKAIENETLASSLPSTRTEEESISDERLYLIPSYIHTIEDHEYDKRKTKNRLNRFLTALKQINEEIQDENEVLDKEDKQR</sequence>
<evidence type="ECO:0000313" key="4">
    <source>
        <dbReference type="Proteomes" id="UP000616769"/>
    </source>
</evidence>
<keyword evidence="1" id="KW-0175">Coiled coil</keyword>
<gene>
    <name evidence="3" type="ORF">QR98_0055390</name>
</gene>
<dbReference type="OrthoDB" id="10530365at2759"/>
<accession>A0A132A804</accession>